<proteinExistence type="predicted"/>
<sequence length="429" mass="48440">MRDIGNAGSSNGAAQQNLKSYKSSMKPSQSFLINNIKTLISVLSPRCDTASMRSWMRLLPLASLTLSAPTHQTIPDWQVLSLNITEDSSSPLGVKGELHFSVYRSEVGTSVENCQYNWQSLNGTVPKELSRCGEGSDLSFRLEEYKQGFIDIYLSSGANMVENEVLTRSSQFNLSYSAEEPTSGHKKLSCINHHPSNTTQCVMVGPNADFNTPLFIPVSEAPVEVPVQLSTVALMTRDQDKEFWVDETPKPKPFRWQVLSLTVKELFNQTDVEGRFFGKPLVRGSLVFDLQRPDSPKHIDHCIVNWAVMGTHTPDRWMKCGEHNDLYFSIKHYSRIDHPYTLDIELNEVSQVVDGSWDGKFAEIKLRQLYQSPVTDLKILWCAEKIDLHTRECRMIDQTGDFNNPLSLHVKVSHNVVPKGPDHDGPWKD</sequence>
<dbReference type="Proteomes" id="UP000800235">
    <property type="component" value="Unassembled WGS sequence"/>
</dbReference>
<reference evidence="1" key="1">
    <citation type="journal article" date="2020" name="Stud. Mycol.">
        <title>101 Dothideomycetes genomes: a test case for predicting lifestyles and emergence of pathogens.</title>
        <authorList>
            <person name="Haridas S."/>
            <person name="Albert R."/>
            <person name="Binder M."/>
            <person name="Bloem J."/>
            <person name="Labutti K."/>
            <person name="Salamov A."/>
            <person name="Andreopoulos B."/>
            <person name="Baker S."/>
            <person name="Barry K."/>
            <person name="Bills G."/>
            <person name="Bluhm B."/>
            <person name="Cannon C."/>
            <person name="Castanera R."/>
            <person name="Culley D."/>
            <person name="Daum C."/>
            <person name="Ezra D."/>
            <person name="Gonzalez J."/>
            <person name="Henrissat B."/>
            <person name="Kuo A."/>
            <person name="Liang C."/>
            <person name="Lipzen A."/>
            <person name="Lutzoni F."/>
            <person name="Magnuson J."/>
            <person name="Mondo S."/>
            <person name="Nolan M."/>
            <person name="Ohm R."/>
            <person name="Pangilinan J."/>
            <person name="Park H.-J."/>
            <person name="Ramirez L."/>
            <person name="Alfaro M."/>
            <person name="Sun H."/>
            <person name="Tritt A."/>
            <person name="Yoshinaga Y."/>
            <person name="Zwiers L.-H."/>
            <person name="Turgeon B."/>
            <person name="Goodwin S."/>
            <person name="Spatafora J."/>
            <person name="Crous P."/>
            <person name="Grigoriev I."/>
        </authorList>
    </citation>
    <scope>NUCLEOTIDE SEQUENCE</scope>
    <source>
        <strain evidence="1">CBS 130266</strain>
    </source>
</reference>
<accession>A0A9P4P0L4</accession>
<gene>
    <name evidence="1" type="ORF">EJ08DRAFT_468980</name>
</gene>
<dbReference type="AlphaFoldDB" id="A0A9P4P0L4"/>
<organism evidence="1 2">
    <name type="scientific">Tothia fuscella</name>
    <dbReference type="NCBI Taxonomy" id="1048955"/>
    <lineage>
        <taxon>Eukaryota</taxon>
        <taxon>Fungi</taxon>
        <taxon>Dikarya</taxon>
        <taxon>Ascomycota</taxon>
        <taxon>Pezizomycotina</taxon>
        <taxon>Dothideomycetes</taxon>
        <taxon>Pleosporomycetidae</taxon>
        <taxon>Venturiales</taxon>
        <taxon>Cylindrosympodiaceae</taxon>
        <taxon>Tothia</taxon>
    </lineage>
</organism>
<protein>
    <submittedName>
        <fullName evidence="1">Uncharacterized protein</fullName>
    </submittedName>
</protein>
<keyword evidence="2" id="KW-1185">Reference proteome</keyword>
<name>A0A9P4P0L4_9PEZI</name>
<dbReference type="EMBL" id="MU007016">
    <property type="protein sequence ID" value="KAF2434501.1"/>
    <property type="molecule type" value="Genomic_DNA"/>
</dbReference>
<evidence type="ECO:0000313" key="1">
    <source>
        <dbReference type="EMBL" id="KAF2434501.1"/>
    </source>
</evidence>
<evidence type="ECO:0000313" key="2">
    <source>
        <dbReference type="Proteomes" id="UP000800235"/>
    </source>
</evidence>
<comment type="caution">
    <text evidence="1">The sequence shown here is derived from an EMBL/GenBank/DDBJ whole genome shotgun (WGS) entry which is preliminary data.</text>
</comment>